<comment type="caution">
    <text evidence="10">The sequence shown here is derived from an EMBL/GenBank/DDBJ whole genome shotgun (WGS) entry which is preliminary data.</text>
</comment>
<comment type="similarity">
    <text evidence="1 8">Belongs to the cytidylate kinase family. Type 1 subfamily.</text>
</comment>
<evidence type="ECO:0000313" key="10">
    <source>
        <dbReference type="EMBL" id="MCS0499376.1"/>
    </source>
</evidence>
<evidence type="ECO:0000256" key="7">
    <source>
        <dbReference type="ARBA" id="ARBA00048478"/>
    </source>
</evidence>
<feature type="binding site" evidence="8">
    <location>
        <begin position="11"/>
        <end position="19"/>
    </location>
    <ligand>
        <name>ATP</name>
        <dbReference type="ChEBI" id="CHEBI:30616"/>
    </ligand>
</feature>
<keyword evidence="8" id="KW-0963">Cytoplasm</keyword>
<organism evidence="10 11">
    <name type="scientific">Protaetiibacter mangrovi</name>
    <dbReference type="NCBI Taxonomy" id="2970926"/>
    <lineage>
        <taxon>Bacteria</taxon>
        <taxon>Bacillati</taxon>
        <taxon>Actinomycetota</taxon>
        <taxon>Actinomycetes</taxon>
        <taxon>Micrococcales</taxon>
        <taxon>Microbacteriaceae</taxon>
        <taxon>Protaetiibacter</taxon>
    </lineage>
</organism>
<dbReference type="InterPro" id="IPR027417">
    <property type="entry name" value="P-loop_NTPase"/>
</dbReference>
<evidence type="ECO:0000256" key="5">
    <source>
        <dbReference type="ARBA" id="ARBA00022840"/>
    </source>
</evidence>
<dbReference type="InterPro" id="IPR011994">
    <property type="entry name" value="Cytidylate_kinase_dom"/>
</dbReference>
<feature type="domain" description="Cytidylate kinase" evidence="9">
    <location>
        <begin position="7"/>
        <end position="216"/>
    </location>
</feature>
<comment type="catalytic activity">
    <reaction evidence="7 8">
        <text>CMP + ATP = CDP + ADP</text>
        <dbReference type="Rhea" id="RHEA:11600"/>
        <dbReference type="ChEBI" id="CHEBI:30616"/>
        <dbReference type="ChEBI" id="CHEBI:58069"/>
        <dbReference type="ChEBI" id="CHEBI:60377"/>
        <dbReference type="ChEBI" id="CHEBI:456216"/>
        <dbReference type="EC" id="2.7.4.25"/>
    </reaction>
</comment>
<keyword evidence="3 8" id="KW-0547">Nucleotide-binding</keyword>
<evidence type="ECO:0000256" key="8">
    <source>
        <dbReference type="HAMAP-Rule" id="MF_00238"/>
    </source>
</evidence>
<dbReference type="GO" id="GO:0016301">
    <property type="term" value="F:kinase activity"/>
    <property type="evidence" value="ECO:0007669"/>
    <property type="project" value="UniProtKB-KW"/>
</dbReference>
<dbReference type="Gene3D" id="3.40.50.300">
    <property type="entry name" value="P-loop containing nucleotide triphosphate hydrolases"/>
    <property type="match status" value="1"/>
</dbReference>
<keyword evidence="4 8" id="KW-0418">Kinase</keyword>
<evidence type="ECO:0000256" key="6">
    <source>
        <dbReference type="ARBA" id="ARBA00047615"/>
    </source>
</evidence>
<comment type="subcellular location">
    <subcellularLocation>
        <location evidence="8">Cytoplasm</location>
    </subcellularLocation>
</comment>
<evidence type="ECO:0000256" key="2">
    <source>
        <dbReference type="ARBA" id="ARBA00022679"/>
    </source>
</evidence>
<evidence type="ECO:0000259" key="9">
    <source>
        <dbReference type="Pfam" id="PF02224"/>
    </source>
</evidence>
<keyword evidence="11" id="KW-1185">Reference proteome</keyword>
<gene>
    <name evidence="8 10" type="primary">cmk</name>
    <name evidence="10" type="ORF">NUH29_07415</name>
</gene>
<dbReference type="EC" id="2.7.4.25" evidence="8"/>
<accession>A0ABT1ZFC8</accession>
<dbReference type="CDD" id="cd02020">
    <property type="entry name" value="CMPK"/>
    <property type="match status" value="1"/>
</dbReference>
<dbReference type="Proteomes" id="UP001205337">
    <property type="component" value="Unassembled WGS sequence"/>
</dbReference>
<name>A0ABT1ZFC8_9MICO</name>
<evidence type="ECO:0000256" key="4">
    <source>
        <dbReference type="ARBA" id="ARBA00022777"/>
    </source>
</evidence>
<proteinExistence type="inferred from homology"/>
<dbReference type="HAMAP" id="MF_00238">
    <property type="entry name" value="Cytidyl_kinase_type1"/>
    <property type="match status" value="1"/>
</dbReference>
<sequence>MCAAVVVAVDGPAGSGKSSVSKAASRALGYAFLDTGAAYRALTWQALESGIDTADAAAIVALLDGFDYRTTVTDEGTRVTVGDADVTDAIREPRISAVVSDIARVPEVRLALNDAFRRMIRETDAPGIVVEGRDITTVVAPDAAVRILLTADEAVRIARRSAELAPGTASTAGQLRERDARDAQVVDFLTAAPGVVTIDSTELDFDQTVQAVVGLVNDEQEKRL</sequence>
<dbReference type="NCBIfam" id="TIGR00017">
    <property type="entry name" value="cmk"/>
    <property type="match status" value="1"/>
</dbReference>
<comment type="catalytic activity">
    <reaction evidence="6 8">
        <text>dCMP + ATP = dCDP + ADP</text>
        <dbReference type="Rhea" id="RHEA:25094"/>
        <dbReference type="ChEBI" id="CHEBI:30616"/>
        <dbReference type="ChEBI" id="CHEBI:57566"/>
        <dbReference type="ChEBI" id="CHEBI:58593"/>
        <dbReference type="ChEBI" id="CHEBI:456216"/>
        <dbReference type="EC" id="2.7.4.25"/>
    </reaction>
</comment>
<evidence type="ECO:0000313" key="11">
    <source>
        <dbReference type="Proteomes" id="UP001205337"/>
    </source>
</evidence>
<dbReference type="Pfam" id="PF02224">
    <property type="entry name" value="Cytidylate_kin"/>
    <property type="match status" value="1"/>
</dbReference>
<dbReference type="RefSeq" id="WP_258798392.1">
    <property type="nucleotide sequence ID" value="NZ_JANTHX010000005.1"/>
</dbReference>
<dbReference type="SUPFAM" id="SSF52540">
    <property type="entry name" value="P-loop containing nucleoside triphosphate hydrolases"/>
    <property type="match status" value="1"/>
</dbReference>
<dbReference type="InterPro" id="IPR003136">
    <property type="entry name" value="Cytidylate_kin"/>
</dbReference>
<keyword evidence="2 8" id="KW-0808">Transferase</keyword>
<dbReference type="EMBL" id="JANTHX010000005">
    <property type="protein sequence ID" value="MCS0499376.1"/>
    <property type="molecule type" value="Genomic_DNA"/>
</dbReference>
<evidence type="ECO:0000256" key="3">
    <source>
        <dbReference type="ARBA" id="ARBA00022741"/>
    </source>
</evidence>
<keyword evidence="5 8" id="KW-0067">ATP-binding</keyword>
<evidence type="ECO:0000256" key="1">
    <source>
        <dbReference type="ARBA" id="ARBA00009427"/>
    </source>
</evidence>
<reference evidence="10 11" key="1">
    <citation type="submission" date="2022-08" db="EMBL/GenBank/DDBJ databases">
        <authorList>
            <person name="Li F."/>
        </authorList>
    </citation>
    <scope>NUCLEOTIDE SEQUENCE [LARGE SCALE GENOMIC DNA]</scope>
    <source>
        <strain evidence="10 11">10F1B-8-1</strain>
    </source>
</reference>
<protein>
    <recommendedName>
        <fullName evidence="8">Cytidylate kinase</fullName>
        <shortName evidence="8">CK</shortName>
        <ecNumber evidence="8">2.7.4.25</ecNumber>
    </recommendedName>
    <alternativeName>
        <fullName evidence="8">Cytidine monophosphate kinase</fullName>
        <shortName evidence="8">CMP kinase</shortName>
    </alternativeName>
</protein>